<sequence length="337" mass="34834">MAACRNVMRSGAMPTCQAQPLGPTNVNVASRSTQRAHRCRLPGLTGKTGQSSLVGCKVKLPRLHRNRHRTVTSASLSNIITEIPSAIISPTPGVLAGVLVNSTVYLLGIKVLLAGLTPAGVAHSWFLGSVVYAAFGPSGYLLVCLYFVLGSAVTKLKLEQKQAEGIAEARSGRRPPASVWGSGIAAVACGLAALLTPPDLLPMWRMGFVASLASKLNDTTASEVGKAFGQTTYLSTTFRRVPRGTEGAVSLEGTAAGAAAGAAFAAIALLTGQVDLGGALIVVVAAFFANTFESMLGATVQGRLEWLTNDLVNMLQICVAALISIGLYQLFPGGGVL</sequence>
<proteinExistence type="inferred from homology"/>
<keyword evidence="3 6" id="KW-0812">Transmembrane</keyword>
<evidence type="ECO:0000256" key="6">
    <source>
        <dbReference type="SAM" id="Phobius"/>
    </source>
</evidence>
<feature type="transmembrane region" description="Helical" evidence="6">
    <location>
        <begin position="94"/>
        <end position="113"/>
    </location>
</feature>
<name>A0A7S0QND1_9CHLO</name>
<dbReference type="InterPro" id="IPR002794">
    <property type="entry name" value="DUF92_TMEM19"/>
</dbReference>
<organism evidence="7">
    <name type="scientific">Pyramimonas obovata</name>
    <dbReference type="NCBI Taxonomy" id="1411642"/>
    <lineage>
        <taxon>Eukaryota</taxon>
        <taxon>Viridiplantae</taxon>
        <taxon>Chlorophyta</taxon>
        <taxon>Pyramimonadophyceae</taxon>
        <taxon>Pyramimonadales</taxon>
        <taxon>Pyramimonadaceae</taxon>
        <taxon>Pyramimonas</taxon>
        <taxon>Pyramimonas incertae sedis</taxon>
    </lineage>
</organism>
<evidence type="ECO:0000313" key="7">
    <source>
        <dbReference type="EMBL" id="CAD8649937.1"/>
    </source>
</evidence>
<keyword evidence="4 6" id="KW-1133">Transmembrane helix</keyword>
<dbReference type="AlphaFoldDB" id="A0A7S0QND1"/>
<protein>
    <submittedName>
        <fullName evidence="7">Uncharacterized protein</fullName>
    </submittedName>
</protein>
<feature type="transmembrane region" description="Helical" evidence="6">
    <location>
        <begin position="311"/>
        <end position="331"/>
    </location>
</feature>
<evidence type="ECO:0000256" key="2">
    <source>
        <dbReference type="ARBA" id="ARBA00009012"/>
    </source>
</evidence>
<comment type="subcellular location">
    <subcellularLocation>
        <location evidence="1">Membrane</location>
        <topology evidence="1">Multi-pass membrane protein</topology>
    </subcellularLocation>
</comment>
<reference evidence="7" key="1">
    <citation type="submission" date="2021-01" db="EMBL/GenBank/DDBJ databases">
        <authorList>
            <person name="Corre E."/>
            <person name="Pelletier E."/>
            <person name="Niang G."/>
            <person name="Scheremetjew M."/>
            <person name="Finn R."/>
            <person name="Kale V."/>
            <person name="Holt S."/>
            <person name="Cochrane G."/>
            <person name="Meng A."/>
            <person name="Brown T."/>
            <person name="Cohen L."/>
        </authorList>
    </citation>
    <scope>NUCLEOTIDE SEQUENCE</scope>
    <source>
        <strain evidence="7">CCMP722</strain>
    </source>
</reference>
<dbReference type="GO" id="GO:0009706">
    <property type="term" value="C:chloroplast inner membrane"/>
    <property type="evidence" value="ECO:0007669"/>
    <property type="project" value="TreeGrafter"/>
</dbReference>
<accession>A0A7S0QND1</accession>
<feature type="transmembrane region" description="Helical" evidence="6">
    <location>
        <begin position="276"/>
        <end position="299"/>
    </location>
</feature>
<evidence type="ECO:0000256" key="1">
    <source>
        <dbReference type="ARBA" id="ARBA00004141"/>
    </source>
</evidence>
<keyword evidence="5 6" id="KW-0472">Membrane</keyword>
<evidence type="ECO:0000256" key="5">
    <source>
        <dbReference type="ARBA" id="ARBA00023136"/>
    </source>
</evidence>
<dbReference type="EMBL" id="HBFA01002641">
    <property type="protein sequence ID" value="CAD8649937.1"/>
    <property type="molecule type" value="Transcribed_RNA"/>
</dbReference>
<dbReference type="Pfam" id="PF01940">
    <property type="entry name" value="DUF92"/>
    <property type="match status" value="1"/>
</dbReference>
<dbReference type="PANTHER" id="PTHR13353">
    <property type="entry name" value="TRANSMEMBRANE PROTEIN 19"/>
    <property type="match status" value="1"/>
</dbReference>
<evidence type="ECO:0000256" key="3">
    <source>
        <dbReference type="ARBA" id="ARBA00022692"/>
    </source>
</evidence>
<dbReference type="PANTHER" id="PTHR13353:SF5">
    <property type="entry name" value="TRANSMEMBRANE PROTEIN 19"/>
    <property type="match status" value="1"/>
</dbReference>
<feature type="transmembrane region" description="Helical" evidence="6">
    <location>
        <begin position="249"/>
        <end position="270"/>
    </location>
</feature>
<feature type="transmembrane region" description="Helical" evidence="6">
    <location>
        <begin position="125"/>
        <end position="149"/>
    </location>
</feature>
<evidence type="ECO:0000256" key="4">
    <source>
        <dbReference type="ARBA" id="ARBA00022989"/>
    </source>
</evidence>
<gene>
    <name evidence="7" type="ORF">POBO1169_LOCUS1299</name>
</gene>
<comment type="similarity">
    <text evidence="2">Belongs to the TMEM19 family.</text>
</comment>